<feature type="domain" description="RNA polymerase sigma factor 70 region 4 type 2" evidence="6">
    <location>
        <begin position="136"/>
        <end position="188"/>
    </location>
</feature>
<evidence type="ECO:0000256" key="1">
    <source>
        <dbReference type="ARBA" id="ARBA00010641"/>
    </source>
</evidence>
<name>A0ABT3PPL0_9BACT</name>
<evidence type="ECO:0000259" key="5">
    <source>
        <dbReference type="Pfam" id="PF04542"/>
    </source>
</evidence>
<dbReference type="SUPFAM" id="SSF88946">
    <property type="entry name" value="Sigma2 domain of RNA polymerase sigma factors"/>
    <property type="match status" value="1"/>
</dbReference>
<dbReference type="InterPro" id="IPR039425">
    <property type="entry name" value="RNA_pol_sigma-70-like"/>
</dbReference>
<proteinExistence type="inferred from homology"/>
<dbReference type="PANTHER" id="PTHR43133">
    <property type="entry name" value="RNA POLYMERASE ECF-TYPE SIGMA FACTO"/>
    <property type="match status" value="1"/>
</dbReference>
<comment type="similarity">
    <text evidence="1">Belongs to the sigma-70 factor family. ECF subfamily.</text>
</comment>
<evidence type="ECO:0000313" key="7">
    <source>
        <dbReference type="EMBL" id="MCW9707800.1"/>
    </source>
</evidence>
<dbReference type="InterPro" id="IPR013325">
    <property type="entry name" value="RNA_pol_sigma_r2"/>
</dbReference>
<accession>A0ABT3PPL0</accession>
<protein>
    <submittedName>
        <fullName evidence="7">Sigma-70 family RNA polymerase sigma factor</fullName>
    </submittedName>
</protein>
<dbReference type="InterPro" id="IPR007627">
    <property type="entry name" value="RNA_pol_sigma70_r2"/>
</dbReference>
<evidence type="ECO:0000313" key="8">
    <source>
        <dbReference type="Proteomes" id="UP001207918"/>
    </source>
</evidence>
<dbReference type="NCBIfam" id="TIGR02937">
    <property type="entry name" value="sigma70-ECF"/>
    <property type="match status" value="1"/>
</dbReference>
<feature type="domain" description="RNA polymerase sigma-70 region 2" evidence="5">
    <location>
        <begin position="35"/>
        <end position="101"/>
    </location>
</feature>
<dbReference type="EMBL" id="JAGGJA010000008">
    <property type="protein sequence ID" value="MCW9707800.1"/>
    <property type="molecule type" value="Genomic_DNA"/>
</dbReference>
<dbReference type="InterPro" id="IPR013324">
    <property type="entry name" value="RNA_pol_sigma_r3/r4-like"/>
</dbReference>
<keyword evidence="4" id="KW-0804">Transcription</keyword>
<dbReference type="InterPro" id="IPR036388">
    <property type="entry name" value="WH-like_DNA-bd_sf"/>
</dbReference>
<evidence type="ECO:0000256" key="3">
    <source>
        <dbReference type="ARBA" id="ARBA00023082"/>
    </source>
</evidence>
<dbReference type="PANTHER" id="PTHR43133:SF46">
    <property type="entry name" value="RNA POLYMERASE SIGMA-70 FACTOR ECF SUBFAMILY"/>
    <property type="match status" value="1"/>
</dbReference>
<dbReference type="CDD" id="cd06171">
    <property type="entry name" value="Sigma70_r4"/>
    <property type="match status" value="1"/>
</dbReference>
<dbReference type="Pfam" id="PF04542">
    <property type="entry name" value="Sigma70_r2"/>
    <property type="match status" value="1"/>
</dbReference>
<dbReference type="RefSeq" id="WP_265766590.1">
    <property type="nucleotide sequence ID" value="NZ_JAGGJA010000008.1"/>
</dbReference>
<evidence type="ECO:0000256" key="2">
    <source>
        <dbReference type="ARBA" id="ARBA00023015"/>
    </source>
</evidence>
<dbReference type="Gene3D" id="1.10.10.10">
    <property type="entry name" value="Winged helix-like DNA-binding domain superfamily/Winged helix DNA-binding domain"/>
    <property type="match status" value="1"/>
</dbReference>
<keyword evidence="3" id="KW-0731">Sigma factor</keyword>
<sequence>MTFEGRESTGNGYAESRQLWEQFLGGDLEAWERIFTLFYKDLYGYGLKLSARPELTKDCIQELFVVLWERRDHLDEVQSIKAYLLASLRRKLLKRLKKKRKHFTSLEQEDTSHSVDIQFSPEELIIKRERENSKLQALYEAFDALPDRQKEVLYLKYFNGMSYEEIQEILEISYQSIRNHIYRAVKRLRNILNENISEITISLLPFLFSFLFGI</sequence>
<keyword evidence="8" id="KW-1185">Reference proteome</keyword>
<evidence type="ECO:0000259" key="6">
    <source>
        <dbReference type="Pfam" id="PF08281"/>
    </source>
</evidence>
<comment type="caution">
    <text evidence="7">The sequence shown here is derived from an EMBL/GenBank/DDBJ whole genome shotgun (WGS) entry which is preliminary data.</text>
</comment>
<dbReference type="SUPFAM" id="SSF88659">
    <property type="entry name" value="Sigma3 and sigma4 domains of RNA polymerase sigma factors"/>
    <property type="match status" value="1"/>
</dbReference>
<dbReference type="Proteomes" id="UP001207918">
    <property type="component" value="Unassembled WGS sequence"/>
</dbReference>
<dbReference type="Gene3D" id="1.10.1740.10">
    <property type="match status" value="1"/>
</dbReference>
<reference evidence="7 8" key="1">
    <citation type="submission" date="2021-03" db="EMBL/GenBank/DDBJ databases">
        <title>Aliifodinibius sp. nov., a new bacterium isolated from saline soil.</title>
        <authorList>
            <person name="Galisteo C."/>
            <person name="De La Haba R."/>
            <person name="Sanchez-Porro C."/>
            <person name="Ventosa A."/>
        </authorList>
    </citation>
    <scope>NUCLEOTIDE SEQUENCE [LARGE SCALE GENOMIC DNA]</scope>
    <source>
        <strain evidence="7 8">1BSP15-2V2</strain>
    </source>
</reference>
<evidence type="ECO:0000256" key="4">
    <source>
        <dbReference type="ARBA" id="ARBA00023163"/>
    </source>
</evidence>
<dbReference type="InterPro" id="IPR013249">
    <property type="entry name" value="RNA_pol_sigma70_r4_t2"/>
</dbReference>
<dbReference type="InterPro" id="IPR014284">
    <property type="entry name" value="RNA_pol_sigma-70_dom"/>
</dbReference>
<organism evidence="7 8">
    <name type="scientific">Fodinibius salsisoli</name>
    <dbReference type="NCBI Taxonomy" id="2820877"/>
    <lineage>
        <taxon>Bacteria</taxon>
        <taxon>Pseudomonadati</taxon>
        <taxon>Balneolota</taxon>
        <taxon>Balneolia</taxon>
        <taxon>Balneolales</taxon>
        <taxon>Balneolaceae</taxon>
        <taxon>Fodinibius</taxon>
    </lineage>
</organism>
<gene>
    <name evidence="7" type="ORF">J6I44_13105</name>
</gene>
<keyword evidence="2" id="KW-0805">Transcription regulation</keyword>
<dbReference type="Pfam" id="PF08281">
    <property type="entry name" value="Sigma70_r4_2"/>
    <property type="match status" value="1"/>
</dbReference>